<dbReference type="EMBL" id="JAAALK010000287">
    <property type="protein sequence ID" value="KAG8057807.1"/>
    <property type="molecule type" value="Genomic_DNA"/>
</dbReference>
<accession>A0A8J5RW32</accession>
<protein>
    <submittedName>
        <fullName evidence="2">Uncharacterized protein</fullName>
    </submittedName>
</protein>
<evidence type="ECO:0000313" key="2">
    <source>
        <dbReference type="EMBL" id="KAG8057807.1"/>
    </source>
</evidence>
<dbReference type="OrthoDB" id="912771at2759"/>
<keyword evidence="3" id="KW-1185">Reference proteome</keyword>
<comment type="caution">
    <text evidence="2">The sequence shown here is derived from an EMBL/GenBank/DDBJ whole genome shotgun (WGS) entry which is preliminary data.</text>
</comment>
<gene>
    <name evidence="2" type="ORF">GUJ93_ZPchr0002g25023</name>
</gene>
<reference evidence="2" key="2">
    <citation type="submission" date="2021-02" db="EMBL/GenBank/DDBJ databases">
        <authorList>
            <person name="Kimball J.A."/>
            <person name="Haas M.W."/>
            <person name="Macchietto M."/>
            <person name="Kono T."/>
            <person name="Duquette J."/>
            <person name="Shao M."/>
        </authorList>
    </citation>
    <scope>NUCLEOTIDE SEQUENCE</scope>
    <source>
        <tissue evidence="2">Fresh leaf tissue</tissue>
    </source>
</reference>
<sequence>MPRLRHRRRWATSRLHRVFFPCSAAKALSPARATGVDTAARTPPTSSPPAAVLPAAGPTTLPPRSRATGSRWPPATATTNRHPTTRASGLRIRGRHARLELVMRMAAELPRLSQHRAVSDFAHLNRIHVPAPTLSVPITRYFAHLAFRYPPIPAPGEGIALHHEWMMIVEFVRFPSKIIRSR</sequence>
<organism evidence="2 3">
    <name type="scientific">Zizania palustris</name>
    <name type="common">Northern wild rice</name>
    <dbReference type="NCBI Taxonomy" id="103762"/>
    <lineage>
        <taxon>Eukaryota</taxon>
        <taxon>Viridiplantae</taxon>
        <taxon>Streptophyta</taxon>
        <taxon>Embryophyta</taxon>
        <taxon>Tracheophyta</taxon>
        <taxon>Spermatophyta</taxon>
        <taxon>Magnoliopsida</taxon>
        <taxon>Liliopsida</taxon>
        <taxon>Poales</taxon>
        <taxon>Poaceae</taxon>
        <taxon>BOP clade</taxon>
        <taxon>Oryzoideae</taxon>
        <taxon>Oryzeae</taxon>
        <taxon>Zizaniinae</taxon>
        <taxon>Zizania</taxon>
    </lineage>
</organism>
<evidence type="ECO:0000313" key="3">
    <source>
        <dbReference type="Proteomes" id="UP000729402"/>
    </source>
</evidence>
<proteinExistence type="predicted"/>
<feature type="compositionally biased region" description="Low complexity" evidence="1">
    <location>
        <begin position="38"/>
        <end position="64"/>
    </location>
</feature>
<feature type="compositionally biased region" description="Polar residues" evidence="1">
    <location>
        <begin position="76"/>
        <end position="85"/>
    </location>
</feature>
<reference evidence="2" key="1">
    <citation type="journal article" date="2021" name="bioRxiv">
        <title>Whole Genome Assembly and Annotation of Northern Wild Rice, Zizania palustris L., Supports a Whole Genome Duplication in the Zizania Genus.</title>
        <authorList>
            <person name="Haas M."/>
            <person name="Kono T."/>
            <person name="Macchietto M."/>
            <person name="Millas R."/>
            <person name="McGilp L."/>
            <person name="Shao M."/>
            <person name="Duquette J."/>
            <person name="Hirsch C.N."/>
            <person name="Kimball J."/>
        </authorList>
    </citation>
    <scope>NUCLEOTIDE SEQUENCE</scope>
    <source>
        <tissue evidence="2">Fresh leaf tissue</tissue>
    </source>
</reference>
<name>A0A8J5RW32_ZIZPA</name>
<feature type="region of interest" description="Disordered" evidence="1">
    <location>
        <begin position="33"/>
        <end position="85"/>
    </location>
</feature>
<dbReference type="Proteomes" id="UP000729402">
    <property type="component" value="Unassembled WGS sequence"/>
</dbReference>
<dbReference type="AlphaFoldDB" id="A0A8J5RW32"/>
<evidence type="ECO:0000256" key="1">
    <source>
        <dbReference type="SAM" id="MobiDB-lite"/>
    </source>
</evidence>